<accession>A0A1E1KHK2</accession>
<feature type="region of interest" description="Disordered" evidence="2">
    <location>
        <begin position="474"/>
        <end position="496"/>
    </location>
</feature>
<dbReference type="AlphaFoldDB" id="A0A1E1KHK2"/>
<proteinExistence type="inferred from homology"/>
<dbReference type="InterPro" id="IPR007577">
    <property type="entry name" value="GlycoTrfase_DXD_sugar-bd_CS"/>
</dbReference>
<dbReference type="InterPro" id="IPR039367">
    <property type="entry name" value="Och1-like"/>
</dbReference>
<dbReference type="Gene3D" id="3.90.550.20">
    <property type="match status" value="1"/>
</dbReference>
<keyword evidence="5" id="KW-1185">Reference proteome</keyword>
<dbReference type="GO" id="GO:0000136">
    <property type="term" value="C:mannan polymerase complex"/>
    <property type="evidence" value="ECO:0007669"/>
    <property type="project" value="TreeGrafter"/>
</dbReference>
<dbReference type="SUPFAM" id="SSF53448">
    <property type="entry name" value="Nucleotide-diphospho-sugar transferases"/>
    <property type="match status" value="1"/>
</dbReference>
<gene>
    <name evidence="4" type="ORF">RCO7_00197</name>
</gene>
<dbReference type="PANTHER" id="PTHR31834">
    <property type="entry name" value="INITIATION-SPECIFIC ALPHA-1,6-MANNOSYLTRANSFERASE"/>
    <property type="match status" value="1"/>
</dbReference>
<dbReference type="Pfam" id="PF04488">
    <property type="entry name" value="Gly_transf_sug"/>
    <property type="match status" value="1"/>
</dbReference>
<dbReference type="GO" id="GO:0006487">
    <property type="term" value="P:protein N-linked glycosylation"/>
    <property type="evidence" value="ECO:0007669"/>
    <property type="project" value="TreeGrafter"/>
</dbReference>
<sequence>MRPMLSPTKSNFGNRVPKQVQRCLPLYIALVIFLVLITNLDLITPGTSHAKRGIRKTKPGPGVSEAEPMEFPKKIWQTWKVDALAFEERDLSRARTWTAKNPGFRYEVLTDNNDMYYVEHHFGPQGINRPDIVEMYRSLSARIIKADLLRYLVMYVEGGVYADIDVENLKPIERWIPKRFEESDLDIVIGIEVDQPEFADHPILGQKSKSFCQWTFMCKPGNPLMLRLVDGILDWLNGIAEKEGKPISEITLDFDEVLTGTGPSAFTLATLAEMSQREGKTIGWDTFHNLDEAVLVSGILVLNVEAFAAGQGHSDSGNHNSRFALVKHRYHASGWPSSHPRHTHPAYGEVEKCNWNAECVAMWDVNTAAYEKLSEEDKAKMIEIKKANDILEKEKSDQESRFLEMLEKQEAEKPKFDAGPQLPGHEEEQSPLQAVDPKPLNAAPIAAPPLPEAAFAALLPAEVVGGKPEDAGLVAPMQEPMGPMGLGLVGPAVLEG</sequence>
<dbReference type="EMBL" id="FJUW01000013">
    <property type="protein sequence ID" value="CZS97533.1"/>
    <property type="molecule type" value="Genomic_DNA"/>
</dbReference>
<reference evidence="5" key="1">
    <citation type="submission" date="2016-03" db="EMBL/GenBank/DDBJ databases">
        <authorList>
            <person name="Ploux O."/>
        </authorList>
    </citation>
    <scope>NUCLEOTIDE SEQUENCE [LARGE SCALE GENOMIC DNA]</scope>
    <source>
        <strain evidence="5">UK7</strain>
    </source>
</reference>
<dbReference type="STRING" id="914237.A0A1E1KHK2"/>
<name>A0A1E1KHK2_9HELO</name>
<keyword evidence="3" id="KW-0812">Transmembrane</keyword>
<keyword evidence="3" id="KW-1133">Transmembrane helix</keyword>
<evidence type="ECO:0000256" key="3">
    <source>
        <dbReference type="SAM" id="Phobius"/>
    </source>
</evidence>
<dbReference type="GO" id="GO:0000009">
    <property type="term" value="F:alpha-1,6-mannosyltransferase activity"/>
    <property type="evidence" value="ECO:0007669"/>
    <property type="project" value="InterPro"/>
</dbReference>
<dbReference type="InParanoid" id="A0A1E1KHK2"/>
<comment type="caution">
    <text evidence="4">The sequence shown here is derived from an EMBL/GenBank/DDBJ whole genome shotgun (WGS) entry which is preliminary data.</text>
</comment>
<keyword evidence="3" id="KW-0472">Membrane</keyword>
<feature type="transmembrane region" description="Helical" evidence="3">
    <location>
        <begin position="24"/>
        <end position="43"/>
    </location>
</feature>
<evidence type="ECO:0000256" key="2">
    <source>
        <dbReference type="SAM" id="MobiDB-lite"/>
    </source>
</evidence>
<dbReference type="Proteomes" id="UP000178129">
    <property type="component" value="Unassembled WGS sequence"/>
</dbReference>
<dbReference type="InterPro" id="IPR029044">
    <property type="entry name" value="Nucleotide-diphossugar_trans"/>
</dbReference>
<organism evidence="4 5">
    <name type="scientific">Rhynchosporium graminicola</name>
    <dbReference type="NCBI Taxonomy" id="2792576"/>
    <lineage>
        <taxon>Eukaryota</taxon>
        <taxon>Fungi</taxon>
        <taxon>Dikarya</taxon>
        <taxon>Ascomycota</taxon>
        <taxon>Pezizomycotina</taxon>
        <taxon>Leotiomycetes</taxon>
        <taxon>Helotiales</taxon>
        <taxon>Ploettnerulaceae</taxon>
        <taxon>Rhynchosporium</taxon>
    </lineage>
</organism>
<protein>
    <submittedName>
        <fullName evidence="4">Related to alpha-1,6-mannosyltransferase HOC1</fullName>
    </submittedName>
</protein>
<comment type="similarity">
    <text evidence="1">Belongs to the glycosyltransferase 32 family.</text>
</comment>
<feature type="region of interest" description="Disordered" evidence="2">
    <location>
        <begin position="412"/>
        <end position="440"/>
    </location>
</feature>
<feature type="compositionally biased region" description="Basic residues" evidence="2">
    <location>
        <begin position="49"/>
        <end position="58"/>
    </location>
</feature>
<evidence type="ECO:0000313" key="5">
    <source>
        <dbReference type="Proteomes" id="UP000178129"/>
    </source>
</evidence>
<feature type="region of interest" description="Disordered" evidence="2">
    <location>
        <begin position="48"/>
        <end position="67"/>
    </location>
</feature>
<dbReference type="PANTHER" id="PTHR31834:SF8">
    <property type="entry name" value="TRANSFERASE, PUTATIVE (AFU_ORTHOLOGUE AFUA_6G14040)-RELATED"/>
    <property type="match status" value="1"/>
</dbReference>
<evidence type="ECO:0000313" key="4">
    <source>
        <dbReference type="EMBL" id="CZS97533.1"/>
    </source>
</evidence>
<evidence type="ECO:0000256" key="1">
    <source>
        <dbReference type="ARBA" id="ARBA00009003"/>
    </source>
</evidence>
<dbReference type="FunFam" id="3.90.550.20:FF:000004">
    <property type="entry name" value="Glycosyltransferase family 32 protein"/>
    <property type="match status" value="1"/>
</dbReference>